<name>A0A085ZZD4_9FLAO</name>
<dbReference type="AlphaFoldDB" id="A0A085ZZD4"/>
<dbReference type="RefSeq" id="WP_034715598.1">
    <property type="nucleotide sequence ID" value="NZ_JPRH01000017.1"/>
</dbReference>
<dbReference type="OrthoDB" id="1332052at2"/>
<dbReference type="eggNOG" id="ENOG5030J3C">
    <property type="taxonomic scope" value="Bacteria"/>
</dbReference>
<sequence length="837" mass="95398">METLEIKELISQDWRTDDYIRKQLLCNKLRYGNDFQRRFRLDYNITDYDGIAEEKNIKDEKNNPIKLKTYLNKNVELVDLSQKQCEIDFDIDAANEEMSCKLKYFYHREADKEELRRKKAIILETFSYEEFRNLVMYVGYDDFENYVEYKNYFIEVFKVHFLKAKSAEELKFLYTNTPEFVIKGMALANETILGHLLALTKLDDTGIFSGWSDGSCALVNILKAFSDHLFLLDKFKDNPELCNRIYFNLDGVSEMNGEMKSNRIIFATILMEYCLFSPNRPTVGSPTFRIGKNFKVSTNVMELSGPILGFGQSDEKSFFLQQQKEVLQTAKVIPKEGDPNAVELATQDLEEGKQYFPLEMVYFMDENKSGVKNEETGHEEGTVVMMVPAIYVKALADAENWEDINDTIRIVADMVGVVLGIGTLALSGNPYVLLAAAADLSLVLPDLTIQTLREEIAKLEGGEEFLRQWDLIYNTGGVIIAAPQLVVGFYRGCLSLLRLPQTAENVRQGLRAMAISVFLDLNSGVFQRKDLRMFQPSEWVIPSAGFFSKTSECDALVQNGAFFMELDTASIMESMNKGINPDVIGAVSSNRKFGLVYNSEIVAQGSRYDKAYQKVLMDLKKVSYSSEEVGKYLEDIFNRRRVVSVEDASLLGKAPVKGVKMSLNLFDELGNNIGQLVRSPNKNELYYKLIFRGKEIDIKSMIKLLDDKYRLRGLPIEEGEHLLYGDLNIPKEVTNKYAALGQIIYEDGLKYFLNAKKYGKVDGTVSAWIKADIYTDYGGQSINLDQFWKARDAGMSIEQAAFSTFAGKQAKKFSFTKVRILDDEKITRNYVELNFLK</sequence>
<dbReference type="Proteomes" id="UP000028705">
    <property type="component" value="Unassembled WGS sequence"/>
</dbReference>
<proteinExistence type="predicted"/>
<keyword evidence="2" id="KW-1185">Reference proteome</keyword>
<protein>
    <submittedName>
        <fullName evidence="1">Uncharacterized protein</fullName>
    </submittedName>
</protein>
<evidence type="ECO:0000313" key="2">
    <source>
        <dbReference type="Proteomes" id="UP000028705"/>
    </source>
</evidence>
<dbReference type="STRING" id="445961.IW15_22360"/>
<accession>A0A085ZZD4</accession>
<comment type="caution">
    <text evidence="1">The sequence shown here is derived from an EMBL/GenBank/DDBJ whole genome shotgun (WGS) entry which is preliminary data.</text>
</comment>
<dbReference type="EMBL" id="JPRH01000017">
    <property type="protein sequence ID" value="KFF09798.1"/>
    <property type="molecule type" value="Genomic_DNA"/>
</dbReference>
<organism evidence="1 2">
    <name type="scientific">Chryseobacterium soli</name>
    <dbReference type="NCBI Taxonomy" id="445961"/>
    <lineage>
        <taxon>Bacteria</taxon>
        <taxon>Pseudomonadati</taxon>
        <taxon>Bacteroidota</taxon>
        <taxon>Flavobacteriia</taxon>
        <taxon>Flavobacteriales</taxon>
        <taxon>Weeksellaceae</taxon>
        <taxon>Chryseobacterium group</taxon>
        <taxon>Chryseobacterium</taxon>
    </lineage>
</organism>
<gene>
    <name evidence="1" type="ORF">IW15_22360</name>
</gene>
<reference evidence="1 2" key="1">
    <citation type="submission" date="2014-07" db="EMBL/GenBank/DDBJ databases">
        <title>Genome of Chryseobacterium soli DSM 19298.</title>
        <authorList>
            <person name="Stropko S.J."/>
            <person name="Pipes S.E."/>
            <person name="Newman J."/>
        </authorList>
    </citation>
    <scope>NUCLEOTIDE SEQUENCE [LARGE SCALE GENOMIC DNA]</scope>
    <source>
        <strain evidence="1 2">DSM 19298</strain>
    </source>
</reference>
<evidence type="ECO:0000313" key="1">
    <source>
        <dbReference type="EMBL" id="KFF09798.1"/>
    </source>
</evidence>